<organism evidence="2 3">
    <name type="scientific">Pseudohalocynthiibacter aestuariivivens</name>
    <dbReference type="NCBI Taxonomy" id="1591409"/>
    <lineage>
        <taxon>Bacteria</taxon>
        <taxon>Pseudomonadati</taxon>
        <taxon>Pseudomonadota</taxon>
        <taxon>Alphaproteobacteria</taxon>
        <taxon>Rhodobacterales</taxon>
        <taxon>Paracoccaceae</taxon>
        <taxon>Pseudohalocynthiibacter</taxon>
    </lineage>
</organism>
<comment type="caution">
    <text evidence="2">The sequence shown here is derived from an EMBL/GenBank/DDBJ whole genome shotgun (WGS) entry which is preliminary data.</text>
</comment>
<reference evidence="2 3" key="1">
    <citation type="submission" date="2024-09" db="EMBL/GenBank/DDBJ databases">
        <authorList>
            <person name="Sun Q."/>
            <person name="Mori K."/>
        </authorList>
    </citation>
    <scope>NUCLEOTIDE SEQUENCE [LARGE SCALE GENOMIC DNA]</scope>
    <source>
        <strain evidence="2 3">CECT 8726</strain>
    </source>
</reference>
<feature type="region of interest" description="Disordered" evidence="1">
    <location>
        <begin position="1"/>
        <end position="61"/>
    </location>
</feature>
<dbReference type="Proteomes" id="UP001589683">
    <property type="component" value="Unassembled WGS sequence"/>
</dbReference>
<sequence>MAQVQPPETQSNTPPNSPETGYSPSTPANVPTSSQTPHESAAERKADTPVKTIRITDWASI</sequence>
<evidence type="ECO:0000313" key="2">
    <source>
        <dbReference type="EMBL" id="MFB9233293.1"/>
    </source>
</evidence>
<keyword evidence="3" id="KW-1185">Reference proteome</keyword>
<dbReference type="RefSeq" id="WP_213888220.1">
    <property type="nucleotide sequence ID" value="NZ_JAGFNU010000003.1"/>
</dbReference>
<accession>A0ABV5JIK5</accession>
<gene>
    <name evidence="2" type="ORF">ACFFUT_15995</name>
</gene>
<feature type="compositionally biased region" description="Polar residues" evidence="1">
    <location>
        <begin position="1"/>
        <end position="38"/>
    </location>
</feature>
<dbReference type="EMBL" id="JBHMEA010000049">
    <property type="protein sequence ID" value="MFB9233293.1"/>
    <property type="molecule type" value="Genomic_DNA"/>
</dbReference>
<evidence type="ECO:0000313" key="3">
    <source>
        <dbReference type="Proteomes" id="UP001589683"/>
    </source>
</evidence>
<protein>
    <submittedName>
        <fullName evidence="2">Uncharacterized protein</fullName>
    </submittedName>
</protein>
<name>A0ABV5JIK5_9RHOB</name>
<proteinExistence type="predicted"/>
<evidence type="ECO:0000256" key="1">
    <source>
        <dbReference type="SAM" id="MobiDB-lite"/>
    </source>
</evidence>